<organism evidence="6 7">
    <name type="scientific">Rhodamnia argentea</name>
    <dbReference type="NCBI Taxonomy" id="178133"/>
    <lineage>
        <taxon>Eukaryota</taxon>
        <taxon>Viridiplantae</taxon>
        <taxon>Streptophyta</taxon>
        <taxon>Embryophyta</taxon>
        <taxon>Tracheophyta</taxon>
        <taxon>Spermatophyta</taxon>
        <taxon>Magnoliopsida</taxon>
        <taxon>eudicotyledons</taxon>
        <taxon>Gunneridae</taxon>
        <taxon>Pentapetalae</taxon>
        <taxon>rosids</taxon>
        <taxon>malvids</taxon>
        <taxon>Myrtales</taxon>
        <taxon>Myrtaceae</taxon>
        <taxon>Myrtoideae</taxon>
        <taxon>Myrteae</taxon>
        <taxon>Australasian group</taxon>
        <taxon>Rhodamnia</taxon>
    </lineage>
</organism>
<evidence type="ECO:0000313" key="7">
    <source>
        <dbReference type="RefSeq" id="XP_048128396.1"/>
    </source>
</evidence>
<evidence type="ECO:0000256" key="2">
    <source>
        <dbReference type="ARBA" id="ARBA00023125"/>
    </source>
</evidence>
<gene>
    <name evidence="7" type="primary">LOC115750473</name>
</gene>
<dbReference type="InterPro" id="IPR036093">
    <property type="entry name" value="NAC_dom_sf"/>
</dbReference>
<reference evidence="7" key="1">
    <citation type="submission" date="2025-08" db="UniProtKB">
        <authorList>
            <consortium name="RefSeq"/>
        </authorList>
    </citation>
    <scope>IDENTIFICATION</scope>
    <source>
        <tissue evidence="7">Leaf</tissue>
    </source>
</reference>
<feature type="domain" description="NAC" evidence="5">
    <location>
        <begin position="6"/>
        <end position="157"/>
    </location>
</feature>
<keyword evidence="6" id="KW-1185">Reference proteome</keyword>
<name>A0ABM3GVK8_9MYRT</name>
<dbReference type="PANTHER" id="PTHR31744:SF210">
    <property type="entry name" value="NAC DOMAIN-CONTAINING PROTEIN 86-LIKE"/>
    <property type="match status" value="1"/>
</dbReference>
<proteinExistence type="predicted"/>
<keyword evidence="2" id="KW-0238">DNA-binding</keyword>
<sequence>MARTSLPPGFRFHPTDVELVEYYLKRKVLGKKFRVDAIAEVDIYKFAPWDLPDKACLRTKDLKWYFFCPRERKYATGGRTNRSTEFGFWKTTGNDRPVNYKGQPVGMIKSLIFHRRGGEPKPERTDWVMHEYRLDNEDLKTKGVAQDAFVICIIYQKDGPGPRNGAQYGAPYNEEEWDDDGEADCPSTSSFTQAFILPDKQKQTVDIGITGSEQYCGRSTSKACPGGPSEIAPPVVNVPPPALPNDVTMEDLLSHGIFGDEIPAVSSENDKVENLDHINPDGNHQAELAEDDIFVGLDDLGGSLAILPPNNNGVILDIVCTEHIPFYELRIR</sequence>
<keyword evidence="1" id="KW-0805">Transcription regulation</keyword>
<accession>A0ABM3GVK8</accession>
<dbReference type="SUPFAM" id="SSF101941">
    <property type="entry name" value="NAC domain"/>
    <property type="match status" value="1"/>
</dbReference>
<dbReference type="InterPro" id="IPR003441">
    <property type="entry name" value="NAC-dom"/>
</dbReference>
<keyword evidence="3" id="KW-0804">Transcription</keyword>
<dbReference type="Proteomes" id="UP000827889">
    <property type="component" value="Chromosome 11"/>
</dbReference>
<protein>
    <submittedName>
        <fullName evidence="7">NAC domain-containing protein 82-like</fullName>
    </submittedName>
</protein>
<dbReference type="Gene3D" id="2.170.150.80">
    <property type="entry name" value="NAC domain"/>
    <property type="match status" value="1"/>
</dbReference>
<evidence type="ECO:0000256" key="1">
    <source>
        <dbReference type="ARBA" id="ARBA00023015"/>
    </source>
</evidence>
<dbReference type="GeneID" id="115750473"/>
<dbReference type="Pfam" id="PF02365">
    <property type="entry name" value="NAM"/>
    <property type="match status" value="1"/>
</dbReference>
<dbReference type="PROSITE" id="PS51005">
    <property type="entry name" value="NAC"/>
    <property type="match status" value="1"/>
</dbReference>
<dbReference type="PANTHER" id="PTHR31744">
    <property type="entry name" value="PROTEIN CUP-SHAPED COTYLEDON 2-RELATED"/>
    <property type="match status" value="1"/>
</dbReference>
<dbReference type="RefSeq" id="XP_048128396.1">
    <property type="nucleotide sequence ID" value="XM_048272439.1"/>
</dbReference>
<keyword evidence="4" id="KW-0539">Nucleus</keyword>
<evidence type="ECO:0000313" key="6">
    <source>
        <dbReference type="Proteomes" id="UP000827889"/>
    </source>
</evidence>
<evidence type="ECO:0000256" key="3">
    <source>
        <dbReference type="ARBA" id="ARBA00023163"/>
    </source>
</evidence>
<evidence type="ECO:0000256" key="4">
    <source>
        <dbReference type="ARBA" id="ARBA00023242"/>
    </source>
</evidence>
<evidence type="ECO:0000259" key="5">
    <source>
        <dbReference type="PROSITE" id="PS51005"/>
    </source>
</evidence>